<keyword evidence="2" id="KW-1185">Reference proteome</keyword>
<dbReference type="KEGG" id="foc:113209571"/>
<evidence type="ECO:0000313" key="2">
    <source>
        <dbReference type="Proteomes" id="UP000504606"/>
    </source>
</evidence>
<proteinExistence type="predicted"/>
<organism evidence="2 3">
    <name type="scientific">Frankliniella occidentalis</name>
    <name type="common">Western flower thrips</name>
    <name type="synonym">Euthrips occidentalis</name>
    <dbReference type="NCBI Taxonomy" id="133901"/>
    <lineage>
        <taxon>Eukaryota</taxon>
        <taxon>Metazoa</taxon>
        <taxon>Ecdysozoa</taxon>
        <taxon>Arthropoda</taxon>
        <taxon>Hexapoda</taxon>
        <taxon>Insecta</taxon>
        <taxon>Pterygota</taxon>
        <taxon>Neoptera</taxon>
        <taxon>Paraneoptera</taxon>
        <taxon>Thysanoptera</taxon>
        <taxon>Terebrantia</taxon>
        <taxon>Thripoidea</taxon>
        <taxon>Thripidae</taxon>
        <taxon>Frankliniella</taxon>
    </lineage>
</organism>
<sequence>MHLSSVTKYAVKLAYLQTGVSSASNAGERMVVPTAMLLAGFGLGLSTFSVKKMSGTPSRRLSLVRMM</sequence>
<dbReference type="OrthoDB" id="7610693at2759"/>
<dbReference type="GeneID" id="113209571"/>
<accession>A0A6J1SWX6</accession>
<gene>
    <name evidence="3" type="primary">LOC113209571</name>
</gene>
<evidence type="ECO:0000256" key="1">
    <source>
        <dbReference type="SAM" id="Phobius"/>
    </source>
</evidence>
<keyword evidence="1" id="KW-1133">Transmembrane helix</keyword>
<reference evidence="3" key="1">
    <citation type="submission" date="2025-08" db="UniProtKB">
        <authorList>
            <consortium name="RefSeq"/>
        </authorList>
    </citation>
    <scope>IDENTIFICATION</scope>
    <source>
        <tissue evidence="3">Whole organism</tissue>
    </source>
</reference>
<dbReference type="RefSeq" id="XP_026282956.1">
    <property type="nucleotide sequence ID" value="XM_026427171.2"/>
</dbReference>
<name>A0A6J1SWX6_FRAOC</name>
<evidence type="ECO:0000313" key="3">
    <source>
        <dbReference type="RefSeq" id="XP_026282956.1"/>
    </source>
</evidence>
<dbReference type="AlphaFoldDB" id="A0A6J1SWX6"/>
<keyword evidence="1" id="KW-0472">Membrane</keyword>
<dbReference type="Proteomes" id="UP000504606">
    <property type="component" value="Unplaced"/>
</dbReference>
<keyword evidence="1" id="KW-0812">Transmembrane</keyword>
<feature type="transmembrane region" description="Helical" evidence="1">
    <location>
        <begin position="30"/>
        <end position="50"/>
    </location>
</feature>
<protein>
    <submittedName>
        <fullName evidence="3">Uncharacterized protein LOC113209571</fullName>
    </submittedName>
</protein>